<dbReference type="InterPro" id="IPR036155">
    <property type="entry name" value="Crypto/Photolyase_N_sf"/>
</dbReference>
<evidence type="ECO:0000256" key="2">
    <source>
        <dbReference type="ARBA" id="ARBA00022827"/>
    </source>
</evidence>
<comment type="similarity">
    <text evidence="6">Belongs to the DNA photolyase family.</text>
</comment>
<feature type="binding site" evidence="4">
    <location>
        <begin position="233"/>
        <end position="237"/>
    </location>
    <ligand>
        <name>FAD</name>
        <dbReference type="ChEBI" id="CHEBI:57692"/>
    </ligand>
</feature>
<feature type="site" description="Electron transfer via tryptophanyl radical" evidence="5">
    <location>
        <position position="369"/>
    </location>
</feature>
<reference evidence="9" key="1">
    <citation type="submission" date="2016-10" db="EMBL/GenBank/DDBJ databases">
        <authorList>
            <person name="Varghese N."/>
            <person name="Submissions S."/>
        </authorList>
    </citation>
    <scope>NUCLEOTIDE SEQUENCE [LARGE SCALE GENOMIC DNA]</scope>
    <source>
        <strain evidence="9">DSM 45237</strain>
    </source>
</reference>
<dbReference type="GO" id="GO:0006950">
    <property type="term" value="P:response to stress"/>
    <property type="evidence" value="ECO:0007669"/>
    <property type="project" value="UniProtKB-ARBA"/>
</dbReference>
<feature type="binding site" evidence="4">
    <location>
        <begin position="359"/>
        <end position="361"/>
    </location>
    <ligand>
        <name>FAD</name>
        <dbReference type="ChEBI" id="CHEBI:57692"/>
    </ligand>
</feature>
<keyword evidence="2 4" id="KW-0274">FAD</keyword>
<feature type="site" description="Electron transfer via tryptophanyl radical" evidence="5">
    <location>
        <position position="346"/>
    </location>
</feature>
<dbReference type="Pfam" id="PF00875">
    <property type="entry name" value="DNA_photolyase"/>
    <property type="match status" value="1"/>
</dbReference>
<feature type="domain" description="Photolyase/cryptochrome alpha/beta" evidence="7">
    <location>
        <begin position="5"/>
        <end position="134"/>
    </location>
</feature>
<accession>A0A1H5PT95</accession>
<gene>
    <name evidence="8" type="ORF">SAMN04488561_5291</name>
</gene>
<keyword evidence="1 4" id="KW-0285">Flavoprotein</keyword>
<organism evidence="8 9">
    <name type="scientific">Jiangella alba</name>
    <dbReference type="NCBI Taxonomy" id="561176"/>
    <lineage>
        <taxon>Bacteria</taxon>
        <taxon>Bacillati</taxon>
        <taxon>Actinomycetota</taxon>
        <taxon>Actinomycetes</taxon>
        <taxon>Jiangellales</taxon>
        <taxon>Jiangellaceae</taxon>
        <taxon>Jiangella</taxon>
    </lineage>
</organism>
<dbReference type="InterPro" id="IPR014729">
    <property type="entry name" value="Rossmann-like_a/b/a_fold"/>
</dbReference>
<evidence type="ECO:0000313" key="9">
    <source>
        <dbReference type="Proteomes" id="UP000181980"/>
    </source>
</evidence>
<dbReference type="RefSeq" id="WP_069108930.1">
    <property type="nucleotide sequence ID" value="NZ_FNUC01000004.1"/>
</dbReference>
<dbReference type="GO" id="GO:0003904">
    <property type="term" value="F:deoxyribodipyrimidine photo-lyase activity"/>
    <property type="evidence" value="ECO:0007669"/>
    <property type="project" value="TreeGrafter"/>
</dbReference>
<dbReference type="AlphaFoldDB" id="A0A1H5PT95"/>
<name>A0A1H5PT95_9ACTN</name>
<evidence type="ECO:0000256" key="4">
    <source>
        <dbReference type="PIRSR" id="PIRSR602081-1"/>
    </source>
</evidence>
<keyword evidence="3 6" id="KW-0157">Chromophore</keyword>
<protein>
    <submittedName>
        <fullName evidence="8">Deoxyribodipyrimidine photo-lyase</fullName>
    </submittedName>
</protein>
<evidence type="ECO:0000256" key="3">
    <source>
        <dbReference type="ARBA" id="ARBA00022991"/>
    </source>
</evidence>
<evidence type="ECO:0000256" key="1">
    <source>
        <dbReference type="ARBA" id="ARBA00022630"/>
    </source>
</evidence>
<dbReference type="InterPro" id="IPR006050">
    <property type="entry name" value="DNA_photolyase_N"/>
</dbReference>
<dbReference type="GO" id="GO:0009416">
    <property type="term" value="P:response to light stimulus"/>
    <property type="evidence" value="ECO:0007669"/>
    <property type="project" value="TreeGrafter"/>
</dbReference>
<sequence length="439" mass="48298">MTDDRTAVVLFTRDLRVHDHPALAAASEHAGRVVPLFVLDDAILSGRNAAPNRAAFLVRALADLRESLRERGGDLVLRRGDVVTQTLAVVAETGATALVCSADVSAYAQRREQRLAGACQEQGVRFRAYPGVTVVPPGALLPAGGDHYRVFTPYWRAWTAATWRERVAAPGRVSSGDLARIGRLPAATDLSGGATSPDLPEGGETAGRAVLARAVRRAGDGEPDLDDLAGDHTSRLSPYLHFGCVSPLEVAHRLTDDAPEQVRQLAWRDFHHQVTAAVPSVATKDYRRRDVEWRDDADGLRAWQRGETGVPIVDAGMRQLLREGWMHNRARLVTASFLTKNLRVDWRAGAAHFFRWLVDGDVANNVGNWQWVAGTGNDTRPNRVLNPLRQAKRFDPDGDYVRRYVPELRGVEGAAVHTPWTLPDDLRRGLDYPDPLIDV</sequence>
<evidence type="ECO:0000259" key="7">
    <source>
        <dbReference type="PROSITE" id="PS51645"/>
    </source>
</evidence>
<dbReference type="InterPro" id="IPR005101">
    <property type="entry name" value="Cryptochr/Photolyase_FAD-bd"/>
</dbReference>
<dbReference type="PROSITE" id="PS51645">
    <property type="entry name" value="PHR_CRY_ALPHA_BETA"/>
    <property type="match status" value="1"/>
</dbReference>
<dbReference type="GO" id="GO:0003677">
    <property type="term" value="F:DNA binding"/>
    <property type="evidence" value="ECO:0007669"/>
    <property type="project" value="TreeGrafter"/>
</dbReference>
<dbReference type="EMBL" id="FNUC01000004">
    <property type="protein sequence ID" value="SEF16227.1"/>
    <property type="molecule type" value="Genomic_DNA"/>
</dbReference>
<dbReference type="InterPro" id="IPR018394">
    <property type="entry name" value="DNA_photolyase_1_CS_C"/>
</dbReference>
<dbReference type="Gene3D" id="1.10.579.10">
    <property type="entry name" value="DNA Cyclobutane Dipyrimidine Photolyase, subunit A, domain 3"/>
    <property type="match status" value="1"/>
</dbReference>
<evidence type="ECO:0000256" key="5">
    <source>
        <dbReference type="PIRSR" id="PIRSR602081-2"/>
    </source>
</evidence>
<dbReference type="Proteomes" id="UP000181980">
    <property type="component" value="Unassembled WGS sequence"/>
</dbReference>
<feature type="site" description="Electron transfer via tryptophanyl radical" evidence="5">
    <location>
        <position position="293"/>
    </location>
</feature>
<dbReference type="SUPFAM" id="SSF52425">
    <property type="entry name" value="Cryptochrome/photolyase, N-terminal domain"/>
    <property type="match status" value="1"/>
</dbReference>
<dbReference type="Gene3D" id="1.25.40.80">
    <property type="match status" value="1"/>
</dbReference>
<dbReference type="STRING" id="561176.SAMN04488561_5291"/>
<dbReference type="OrthoDB" id="9772484at2"/>
<proteinExistence type="inferred from homology"/>
<dbReference type="Gene3D" id="3.40.50.620">
    <property type="entry name" value="HUPs"/>
    <property type="match status" value="1"/>
</dbReference>
<dbReference type="PANTHER" id="PTHR11455:SF9">
    <property type="entry name" value="CRYPTOCHROME CIRCADIAN CLOCK 5 ISOFORM X1"/>
    <property type="match status" value="1"/>
</dbReference>
<dbReference type="PROSITE" id="PS00394">
    <property type="entry name" value="DNA_PHOTOLYASES_1_1"/>
    <property type="match status" value="1"/>
</dbReference>
<keyword evidence="9" id="KW-1185">Reference proteome</keyword>
<dbReference type="GO" id="GO:0006139">
    <property type="term" value="P:nucleobase-containing compound metabolic process"/>
    <property type="evidence" value="ECO:0007669"/>
    <property type="project" value="UniProtKB-ARBA"/>
</dbReference>
<dbReference type="Pfam" id="PF03441">
    <property type="entry name" value="FAD_binding_7"/>
    <property type="match status" value="1"/>
</dbReference>
<dbReference type="InterPro" id="IPR036134">
    <property type="entry name" value="Crypto/Photolyase_FAD-like_sf"/>
</dbReference>
<evidence type="ECO:0000256" key="6">
    <source>
        <dbReference type="RuleBase" id="RU004182"/>
    </source>
</evidence>
<dbReference type="InterPro" id="IPR002081">
    <property type="entry name" value="Cryptochrome/DNA_photolyase_1"/>
</dbReference>
<comment type="cofactor">
    <cofactor evidence="4">
        <name>FAD</name>
        <dbReference type="ChEBI" id="CHEBI:57692"/>
    </cofactor>
    <text evidence="4">Binds 1 FAD per subunit.</text>
</comment>
<dbReference type="SUPFAM" id="SSF48173">
    <property type="entry name" value="Cryptochrome/photolyase FAD-binding domain"/>
    <property type="match status" value="1"/>
</dbReference>
<dbReference type="GO" id="GO:0071949">
    <property type="term" value="F:FAD binding"/>
    <property type="evidence" value="ECO:0007669"/>
    <property type="project" value="TreeGrafter"/>
</dbReference>
<dbReference type="PANTHER" id="PTHR11455">
    <property type="entry name" value="CRYPTOCHROME"/>
    <property type="match status" value="1"/>
</dbReference>
<keyword evidence="8" id="KW-0456">Lyase</keyword>
<dbReference type="PRINTS" id="PR00147">
    <property type="entry name" value="DNAPHOTLYASE"/>
</dbReference>
<evidence type="ECO:0000313" key="8">
    <source>
        <dbReference type="EMBL" id="SEF16227.1"/>
    </source>
</evidence>
<dbReference type="PROSITE" id="PS00691">
    <property type="entry name" value="DNA_PHOTOLYASES_1_2"/>
    <property type="match status" value="1"/>
</dbReference>